<dbReference type="Pfam" id="PF06127">
    <property type="entry name" value="Mpo1-like"/>
    <property type="match status" value="1"/>
</dbReference>
<evidence type="ECO:0000313" key="2">
    <source>
        <dbReference type="EMBL" id="KAK4507432.1"/>
    </source>
</evidence>
<dbReference type="InterPro" id="IPR009305">
    <property type="entry name" value="Mpo1-like"/>
</dbReference>
<evidence type="ECO:0000256" key="1">
    <source>
        <dbReference type="SAM" id="Phobius"/>
    </source>
</evidence>
<name>A0ABR0F0J0_ZASCE</name>
<keyword evidence="3" id="KW-1185">Reference proteome</keyword>
<proteinExistence type="predicted"/>
<dbReference type="PANTHER" id="PTHR28026">
    <property type="entry name" value="DUF962 DOMAIN PROTEIN (AFU_ORTHOLOGUE AFUA_8G05310)"/>
    <property type="match status" value="1"/>
</dbReference>
<dbReference type="Proteomes" id="UP001305779">
    <property type="component" value="Unassembled WGS sequence"/>
</dbReference>
<reference evidence="2 3" key="1">
    <citation type="journal article" date="2023" name="G3 (Bethesda)">
        <title>A chromosome-level genome assembly of Zasmidium syzygii isolated from banana leaves.</title>
        <authorList>
            <person name="van Westerhoven A.C."/>
            <person name="Mehrabi R."/>
            <person name="Talebi R."/>
            <person name="Steentjes M.B.F."/>
            <person name="Corcolon B."/>
            <person name="Chong P.A."/>
            <person name="Kema G.H.J."/>
            <person name="Seidl M.F."/>
        </authorList>
    </citation>
    <scope>NUCLEOTIDE SEQUENCE [LARGE SCALE GENOMIC DNA]</scope>
    <source>
        <strain evidence="2 3">P124</strain>
    </source>
</reference>
<feature type="transmembrane region" description="Helical" evidence="1">
    <location>
        <begin position="140"/>
        <end position="160"/>
    </location>
</feature>
<feature type="transmembrane region" description="Helical" evidence="1">
    <location>
        <begin position="78"/>
        <end position="96"/>
    </location>
</feature>
<sequence>MALNLEKQLLFYGAYHHDPVNVGIHIIFVPILLLTGFLFATNTPALPTPDWLTVPYLPLNLGTITCTLYSSLYILMEPVAGAMLAPILLGGTAYANHLTSTYGMKANYIAIGVHIVSWLVQFVGHGVFEGRAPALLDNLVQAIFLAPFFVWLEVLFMLGYRPELKARLDSNVEKEIAKFRSEKDGTKANGHVKANGHANGHAK</sequence>
<feature type="transmembrane region" description="Helical" evidence="1">
    <location>
        <begin position="20"/>
        <end position="40"/>
    </location>
</feature>
<feature type="transmembrane region" description="Helical" evidence="1">
    <location>
        <begin position="108"/>
        <end position="128"/>
    </location>
</feature>
<keyword evidence="1" id="KW-1133">Transmembrane helix</keyword>
<gene>
    <name evidence="2" type="ORF">PRZ48_001167</name>
</gene>
<accession>A0ABR0F0J0</accession>
<organism evidence="2 3">
    <name type="scientific">Zasmidium cellare</name>
    <name type="common">Wine cellar mold</name>
    <name type="synonym">Racodium cellare</name>
    <dbReference type="NCBI Taxonomy" id="395010"/>
    <lineage>
        <taxon>Eukaryota</taxon>
        <taxon>Fungi</taxon>
        <taxon>Dikarya</taxon>
        <taxon>Ascomycota</taxon>
        <taxon>Pezizomycotina</taxon>
        <taxon>Dothideomycetes</taxon>
        <taxon>Dothideomycetidae</taxon>
        <taxon>Mycosphaerellales</taxon>
        <taxon>Mycosphaerellaceae</taxon>
        <taxon>Zasmidium</taxon>
    </lineage>
</organism>
<evidence type="ECO:0000313" key="3">
    <source>
        <dbReference type="Proteomes" id="UP001305779"/>
    </source>
</evidence>
<evidence type="ECO:0008006" key="4">
    <source>
        <dbReference type="Google" id="ProtNLM"/>
    </source>
</evidence>
<dbReference type="EMBL" id="JAXOVC010000001">
    <property type="protein sequence ID" value="KAK4507432.1"/>
    <property type="molecule type" value="Genomic_DNA"/>
</dbReference>
<comment type="caution">
    <text evidence="2">The sequence shown here is derived from an EMBL/GenBank/DDBJ whole genome shotgun (WGS) entry which is preliminary data.</text>
</comment>
<keyword evidence="1" id="KW-0472">Membrane</keyword>
<protein>
    <recommendedName>
        <fullName evidence="4">DUF962 domain-containing protein</fullName>
    </recommendedName>
</protein>
<keyword evidence="1" id="KW-0812">Transmembrane</keyword>
<dbReference type="PANTHER" id="PTHR28026:SF9">
    <property type="entry name" value="2-HYDROXY-PALMITIC ACID DIOXYGENASE MPO1"/>
    <property type="match status" value="1"/>
</dbReference>